<dbReference type="Gene3D" id="3.40.50.150">
    <property type="entry name" value="Vaccinia Virus protein VP39"/>
    <property type="match status" value="1"/>
</dbReference>
<evidence type="ECO:0000256" key="8">
    <source>
        <dbReference type="ARBA" id="ARBA00051897"/>
    </source>
</evidence>
<keyword evidence="5 10" id="KW-0819">tRNA processing</keyword>
<gene>
    <name evidence="13" type="ORF">HICCMSTLAB_LOCUS12170</name>
</gene>
<evidence type="ECO:0000256" key="2">
    <source>
        <dbReference type="ARBA" id="ARBA00022603"/>
    </source>
</evidence>
<dbReference type="AlphaFoldDB" id="A0A8J2HQ84"/>
<comment type="caution">
    <text evidence="13">The sequence shown here is derived from an EMBL/GenBank/DDBJ whole genome shotgun (WGS) entry which is preliminary data.</text>
</comment>
<reference evidence="13" key="1">
    <citation type="submission" date="2021-04" db="EMBL/GenBank/DDBJ databases">
        <authorList>
            <person name="Chebbi M.A.C M."/>
        </authorList>
    </citation>
    <scope>NUCLEOTIDE SEQUENCE</scope>
</reference>
<protein>
    <recommendedName>
        <fullName evidence="9">tRNA (guanine(26)-N(2))-dimethyltransferase</fullName>
        <ecNumber evidence="7">2.1.1.216</ecNumber>
    </recommendedName>
</protein>
<keyword evidence="3 10" id="KW-0808">Transferase</keyword>
<evidence type="ECO:0000256" key="4">
    <source>
        <dbReference type="ARBA" id="ARBA00022691"/>
    </source>
</evidence>
<proteinExistence type="inferred from homology"/>
<evidence type="ECO:0000256" key="10">
    <source>
        <dbReference type="PROSITE-ProRule" id="PRU00958"/>
    </source>
</evidence>
<organism evidence="13 14">
    <name type="scientific">Cotesia congregata</name>
    <name type="common">Parasitoid wasp</name>
    <name type="synonym">Apanteles congregatus</name>
    <dbReference type="NCBI Taxonomy" id="51543"/>
    <lineage>
        <taxon>Eukaryota</taxon>
        <taxon>Metazoa</taxon>
        <taxon>Ecdysozoa</taxon>
        <taxon>Arthropoda</taxon>
        <taxon>Hexapoda</taxon>
        <taxon>Insecta</taxon>
        <taxon>Pterygota</taxon>
        <taxon>Neoptera</taxon>
        <taxon>Endopterygota</taxon>
        <taxon>Hymenoptera</taxon>
        <taxon>Apocrita</taxon>
        <taxon>Ichneumonoidea</taxon>
        <taxon>Braconidae</taxon>
        <taxon>Microgastrinae</taxon>
        <taxon>Cotesia</taxon>
    </lineage>
</organism>
<dbReference type="Gene3D" id="2.60.40.640">
    <property type="match status" value="1"/>
</dbReference>
<dbReference type="PANTHER" id="PTHR10631:SF3">
    <property type="entry name" value="TRNA (GUANINE(26)-N(2))-DIMETHYLTRANSFERASE"/>
    <property type="match status" value="1"/>
</dbReference>
<keyword evidence="1 10" id="KW-0820">tRNA-binding</keyword>
<dbReference type="Proteomes" id="UP000786811">
    <property type="component" value="Unassembled WGS sequence"/>
</dbReference>
<name>A0A8J2HQ84_COTCN</name>
<dbReference type="InterPro" id="IPR011022">
    <property type="entry name" value="Arrestin_C-like"/>
</dbReference>
<dbReference type="InterPro" id="IPR042296">
    <property type="entry name" value="tRNA_met_Trm1_C"/>
</dbReference>
<evidence type="ECO:0000313" key="13">
    <source>
        <dbReference type="EMBL" id="CAG5106258.1"/>
    </source>
</evidence>
<dbReference type="PANTHER" id="PTHR10631">
    <property type="entry name" value="N 2 ,N 2 -DIMETHYLGUANOSINE TRNA METHYLTRANSFERASE"/>
    <property type="match status" value="1"/>
</dbReference>
<dbReference type="GO" id="GO:0000049">
    <property type="term" value="F:tRNA binding"/>
    <property type="evidence" value="ECO:0007669"/>
    <property type="project" value="UniProtKB-UniRule"/>
</dbReference>
<evidence type="ECO:0000256" key="3">
    <source>
        <dbReference type="ARBA" id="ARBA00022679"/>
    </source>
</evidence>
<keyword evidence="6 10" id="KW-0694">RNA-binding</keyword>
<dbReference type="NCBIfam" id="TIGR00308">
    <property type="entry name" value="TRM1"/>
    <property type="match status" value="1"/>
</dbReference>
<dbReference type="EMBL" id="CAJNRD030001124">
    <property type="protein sequence ID" value="CAG5106258.1"/>
    <property type="molecule type" value="Genomic_DNA"/>
</dbReference>
<comment type="similarity">
    <text evidence="10">Belongs to the class I-like SAM-binding methyltransferase superfamily. Trm1 family.</text>
</comment>
<dbReference type="PROSITE" id="PS51626">
    <property type="entry name" value="SAM_MT_TRM1"/>
    <property type="match status" value="1"/>
</dbReference>
<sequence>MENSIKVSGGKVNEGKAEILVEETNVFYNPVQEFNRDLSIAVLSLFAKDKYEENCKKAGDNKDGAEKTDGDTVDIKPGDKTENGISVLEALSATGLRSIRYAKEVPYLKQIIANDISAKAAESIKKNIIHNKVEHLVTASQQDATMLMYQSRQTRFDAIDLDPYGCPSIFLDSAVQSVSNGGLLLITATDMAVLAGNSPETCYVKYGATSLKSKACHELALRILLQHIAAHAGRYGRYIEPLLSVSVDFYIRVFVRVFTSQKKCKDNTTKLGMVYQCTGCETMTLGPLGIRVNKAHKLPQSPPVGQLLLNSIDENHAELGTVKRLEGVLNVVDEELETPLYYVLDRLMSIVRCDTPSMIKFRSAILNAGYKVSISHAHKLSIKTDAPMEVIWDIVRAWEKIHPAKRDRLDKNSAALAILSAEPTTADVSFDLHPSANPMSRQKHMTRFQLNPTSYWGPGTKSTTMINSNETTAKRLKNQNKRSKKSMNEQEDNQAIDSPIIESDSPPNYLSGTEPIDGVLLVDQDYVNSGRRIWGQLVCNFRYGREEDEPCTVVRKDFLLSPGELELEVTLDKQIYHHGESIAVNISVRNNSNKVVKKIKALVQQGIDVVIFQNGQFRTVIDAIEMQDGCPISPGSTLQKVIYLKPELENNKHRRGIALDGRLKREEDELASSTLITTPDVRDSFGIIVSYAVKVKLYLGALGGELCAELPFILMRQKSNERVKLMPSENFNVEELQSDEKCVKE</sequence>
<comment type="catalytic activity">
    <reaction evidence="8">
        <text>guanosine(26) in tRNA + 2 S-adenosyl-L-methionine = N(2)-dimethylguanosine(26) in tRNA + 2 S-adenosyl-L-homocysteine + 2 H(+)</text>
        <dbReference type="Rhea" id="RHEA:43140"/>
        <dbReference type="Rhea" id="RHEA-COMP:10359"/>
        <dbReference type="Rhea" id="RHEA-COMP:10360"/>
        <dbReference type="ChEBI" id="CHEBI:15378"/>
        <dbReference type="ChEBI" id="CHEBI:57856"/>
        <dbReference type="ChEBI" id="CHEBI:59789"/>
        <dbReference type="ChEBI" id="CHEBI:74269"/>
        <dbReference type="ChEBI" id="CHEBI:74513"/>
        <dbReference type="EC" id="2.1.1.216"/>
    </reaction>
</comment>
<dbReference type="EC" id="2.1.1.216" evidence="7"/>
<dbReference type="FunFam" id="3.30.56.70:FF:000001">
    <property type="entry name" value="tRNA (guanine(26)-N(2))-dimethyltransferase"/>
    <property type="match status" value="1"/>
</dbReference>
<dbReference type="InterPro" id="IPR014752">
    <property type="entry name" value="Arrestin-like_C"/>
</dbReference>
<dbReference type="SUPFAM" id="SSF53335">
    <property type="entry name" value="S-adenosyl-L-methionine-dependent methyltransferases"/>
    <property type="match status" value="1"/>
</dbReference>
<feature type="region of interest" description="Disordered" evidence="11">
    <location>
        <begin position="459"/>
        <end position="506"/>
    </location>
</feature>
<accession>A0A8J2HQ84</accession>
<evidence type="ECO:0000256" key="5">
    <source>
        <dbReference type="ARBA" id="ARBA00022694"/>
    </source>
</evidence>
<evidence type="ECO:0000256" key="11">
    <source>
        <dbReference type="SAM" id="MobiDB-lite"/>
    </source>
</evidence>
<dbReference type="SMART" id="SM01017">
    <property type="entry name" value="Arrestin_C"/>
    <property type="match status" value="1"/>
</dbReference>
<dbReference type="GO" id="GO:0005634">
    <property type="term" value="C:nucleus"/>
    <property type="evidence" value="ECO:0007669"/>
    <property type="project" value="TreeGrafter"/>
</dbReference>
<dbReference type="InterPro" id="IPR002905">
    <property type="entry name" value="Trm1"/>
</dbReference>
<dbReference type="Pfam" id="PF02752">
    <property type="entry name" value="Arrestin_C"/>
    <property type="match status" value="1"/>
</dbReference>
<evidence type="ECO:0000256" key="6">
    <source>
        <dbReference type="ARBA" id="ARBA00022884"/>
    </source>
</evidence>
<evidence type="ECO:0000256" key="7">
    <source>
        <dbReference type="ARBA" id="ARBA00039099"/>
    </source>
</evidence>
<dbReference type="GO" id="GO:0002940">
    <property type="term" value="P:tRNA N2-guanine methylation"/>
    <property type="evidence" value="ECO:0007669"/>
    <property type="project" value="TreeGrafter"/>
</dbReference>
<keyword evidence="2 10" id="KW-0489">Methyltransferase</keyword>
<feature type="compositionally biased region" description="Basic residues" evidence="11">
    <location>
        <begin position="474"/>
        <end position="485"/>
    </location>
</feature>
<evidence type="ECO:0000256" key="9">
    <source>
        <dbReference type="ARBA" id="ARBA00074266"/>
    </source>
</evidence>
<evidence type="ECO:0000256" key="1">
    <source>
        <dbReference type="ARBA" id="ARBA00022555"/>
    </source>
</evidence>
<keyword evidence="4 10" id="KW-0949">S-adenosyl-L-methionine</keyword>
<dbReference type="InterPro" id="IPR014756">
    <property type="entry name" value="Ig_E-set"/>
</dbReference>
<dbReference type="SUPFAM" id="SSF81296">
    <property type="entry name" value="E set domains"/>
    <property type="match status" value="2"/>
</dbReference>
<feature type="compositionally biased region" description="Polar residues" evidence="11">
    <location>
        <begin position="459"/>
        <end position="471"/>
    </location>
</feature>
<dbReference type="Pfam" id="PF02005">
    <property type="entry name" value="TRM"/>
    <property type="match status" value="1"/>
</dbReference>
<feature type="domain" description="Arrestin C-terminal-like" evidence="12">
    <location>
        <begin position="561"/>
        <end position="719"/>
    </location>
</feature>
<evidence type="ECO:0000313" key="14">
    <source>
        <dbReference type="Proteomes" id="UP000786811"/>
    </source>
</evidence>
<evidence type="ECO:0000259" key="12">
    <source>
        <dbReference type="SMART" id="SM01017"/>
    </source>
</evidence>
<dbReference type="OrthoDB" id="6349953at2759"/>
<keyword evidence="14" id="KW-1185">Reference proteome</keyword>
<dbReference type="GO" id="GO:0160104">
    <property type="term" value="F:tRNA (guanine(26)-N2)-dimethyltransferase activity"/>
    <property type="evidence" value="ECO:0007669"/>
    <property type="project" value="UniProtKB-EC"/>
</dbReference>
<dbReference type="InterPro" id="IPR029063">
    <property type="entry name" value="SAM-dependent_MTases_sf"/>
</dbReference>
<dbReference type="Gene3D" id="3.30.56.70">
    <property type="entry name" value="N2,N2-dimethylguanosine tRNA methyltransferase, C-terminal domain"/>
    <property type="match status" value="1"/>
</dbReference>